<evidence type="ECO:0000313" key="2">
    <source>
        <dbReference type="Proteomes" id="UP000292372"/>
    </source>
</evidence>
<dbReference type="RefSeq" id="WP_130936178.1">
    <property type="nucleotide sequence ID" value="NZ_BMEE01000001.1"/>
</dbReference>
<gene>
    <name evidence="1" type="ORF">EYD46_06155</name>
</gene>
<evidence type="ECO:0008006" key="3">
    <source>
        <dbReference type="Google" id="ProtNLM"/>
    </source>
</evidence>
<accession>A0A4V2JB95</accession>
<organism evidence="1 2">
    <name type="scientific">Hyunsoonleella pacifica</name>
    <dbReference type="NCBI Taxonomy" id="1080224"/>
    <lineage>
        <taxon>Bacteria</taxon>
        <taxon>Pseudomonadati</taxon>
        <taxon>Bacteroidota</taxon>
        <taxon>Flavobacteriia</taxon>
        <taxon>Flavobacteriales</taxon>
        <taxon>Flavobacteriaceae</taxon>
    </lineage>
</organism>
<dbReference type="Proteomes" id="UP000292372">
    <property type="component" value="Unassembled WGS sequence"/>
</dbReference>
<dbReference type="AlphaFoldDB" id="A0A4V2JB95"/>
<name>A0A4V2JB95_9FLAO</name>
<reference evidence="1 2" key="1">
    <citation type="journal article" date="2015" name="Int. J. Syst. Evol. Microbiol.">
        <title>Hyunsoonleella pacifica sp. nov., isolated from seawater of South Pacific Gyre.</title>
        <authorList>
            <person name="Gao X."/>
            <person name="Zhang Z."/>
            <person name="Dai X."/>
            <person name="Zhang X.H."/>
        </authorList>
    </citation>
    <scope>NUCLEOTIDE SEQUENCE [LARGE SCALE GENOMIC DNA]</scope>
    <source>
        <strain evidence="1 2">SW033</strain>
    </source>
</reference>
<evidence type="ECO:0000313" key="1">
    <source>
        <dbReference type="EMBL" id="TBN17888.1"/>
    </source>
</evidence>
<proteinExistence type="predicted"/>
<dbReference type="EMBL" id="SIRS01000002">
    <property type="protein sequence ID" value="TBN17888.1"/>
    <property type="molecule type" value="Genomic_DNA"/>
</dbReference>
<dbReference type="SUPFAM" id="SSF52058">
    <property type="entry name" value="L domain-like"/>
    <property type="match status" value="1"/>
</dbReference>
<dbReference type="Gene3D" id="3.80.10.10">
    <property type="entry name" value="Ribonuclease Inhibitor"/>
    <property type="match status" value="1"/>
</dbReference>
<comment type="caution">
    <text evidence="1">The sequence shown here is derived from an EMBL/GenBank/DDBJ whole genome shotgun (WGS) entry which is preliminary data.</text>
</comment>
<protein>
    <recommendedName>
        <fullName evidence="3">Leucine-rich repeat domain-containing protein</fullName>
    </recommendedName>
</protein>
<dbReference type="InterPro" id="IPR032675">
    <property type="entry name" value="LRR_dom_sf"/>
</dbReference>
<sequence length="289" mass="33798">MSIRFISEEHHVFSYTVEAHELIVEYLNKYPDAHFHLDDESINAEKQLQYFSEISNLNISSLLIGFSVSNVPTDIESLYHHKSLKRLGLGDGLNKLTIDLSNFPELKYLSTNWFSKLKNIGALHKLEKLNLFKYKPKNKDLIELSELVELRELKLASGNYESLDGLDKLKQLKELRLYQNSKLKINENVVLNSVENLDITNCKLVNADFYKSFPNVKILCFDNTTEIISLKPILDGLKKLEQINVYGANILEEDNSYWLDYKNIKSFNFRDRRHHKLKTKDFLNYPYLD</sequence>
<keyword evidence="2" id="KW-1185">Reference proteome</keyword>
<dbReference type="OrthoDB" id="1331385at2"/>